<feature type="domain" description="CENP-V/GFA" evidence="4">
    <location>
        <begin position="5"/>
        <end position="119"/>
    </location>
</feature>
<dbReference type="AlphaFoldDB" id="A0AAQ3RAH5"/>
<dbReference type="GO" id="GO:0046872">
    <property type="term" value="F:metal ion binding"/>
    <property type="evidence" value="ECO:0007669"/>
    <property type="project" value="UniProtKB-KW"/>
</dbReference>
<dbReference type="InterPro" id="IPR052355">
    <property type="entry name" value="CENP-V-like"/>
</dbReference>
<gene>
    <name evidence="5" type="ORF">R9X50_00710300</name>
</gene>
<dbReference type="Pfam" id="PF04828">
    <property type="entry name" value="GFA"/>
    <property type="match status" value="1"/>
</dbReference>
<proteinExistence type="inferred from homology"/>
<evidence type="ECO:0000256" key="3">
    <source>
        <dbReference type="ARBA" id="ARBA00022833"/>
    </source>
</evidence>
<keyword evidence="3" id="KW-0862">Zinc</keyword>
<comment type="similarity">
    <text evidence="1">Belongs to the Gfa family.</text>
</comment>
<dbReference type="InterPro" id="IPR006913">
    <property type="entry name" value="CENP-V/GFA"/>
</dbReference>
<organism evidence="5 6">
    <name type="scientific">Acrodontium crateriforme</name>
    <dbReference type="NCBI Taxonomy" id="150365"/>
    <lineage>
        <taxon>Eukaryota</taxon>
        <taxon>Fungi</taxon>
        <taxon>Dikarya</taxon>
        <taxon>Ascomycota</taxon>
        <taxon>Pezizomycotina</taxon>
        <taxon>Dothideomycetes</taxon>
        <taxon>Dothideomycetidae</taxon>
        <taxon>Mycosphaerellales</taxon>
        <taxon>Teratosphaeriaceae</taxon>
        <taxon>Acrodontium</taxon>
    </lineage>
</organism>
<dbReference type="Gene3D" id="2.170.150.70">
    <property type="match status" value="1"/>
</dbReference>
<dbReference type="GO" id="GO:0016846">
    <property type="term" value="F:carbon-sulfur lyase activity"/>
    <property type="evidence" value="ECO:0007669"/>
    <property type="project" value="InterPro"/>
</dbReference>
<accession>A0AAQ3RAH5</accession>
<dbReference type="PANTHER" id="PTHR28620:SF1">
    <property type="entry name" value="CENP-V_GFA DOMAIN-CONTAINING PROTEIN"/>
    <property type="match status" value="1"/>
</dbReference>
<evidence type="ECO:0000256" key="2">
    <source>
        <dbReference type="ARBA" id="ARBA00022723"/>
    </source>
</evidence>
<name>A0AAQ3RAH5_9PEZI</name>
<evidence type="ECO:0000313" key="5">
    <source>
        <dbReference type="EMBL" id="WPH04214.1"/>
    </source>
</evidence>
<evidence type="ECO:0000313" key="6">
    <source>
        <dbReference type="Proteomes" id="UP001303373"/>
    </source>
</evidence>
<keyword evidence="6" id="KW-1185">Reference proteome</keyword>
<dbReference type="Proteomes" id="UP001303373">
    <property type="component" value="Chromosome 12"/>
</dbReference>
<reference evidence="5 6" key="1">
    <citation type="submission" date="2023-11" db="EMBL/GenBank/DDBJ databases">
        <title>An acidophilic fungus is an integral part of prey digestion in a carnivorous sundew plant.</title>
        <authorList>
            <person name="Tsai I.J."/>
        </authorList>
    </citation>
    <scope>NUCLEOTIDE SEQUENCE [LARGE SCALE GENOMIC DNA]</scope>
    <source>
        <strain evidence="5">169a</strain>
    </source>
</reference>
<dbReference type="PANTHER" id="PTHR28620">
    <property type="entry name" value="CENTROMERE PROTEIN V"/>
    <property type="match status" value="1"/>
</dbReference>
<protein>
    <recommendedName>
        <fullName evidence="4">CENP-V/GFA domain-containing protein</fullName>
    </recommendedName>
</protein>
<keyword evidence="2" id="KW-0479">Metal-binding</keyword>
<dbReference type="SUPFAM" id="SSF51316">
    <property type="entry name" value="Mss4-like"/>
    <property type="match status" value="1"/>
</dbReference>
<dbReference type="EMBL" id="CP138591">
    <property type="protein sequence ID" value="WPH04214.1"/>
    <property type="molecule type" value="Genomic_DNA"/>
</dbReference>
<dbReference type="PROSITE" id="PS51891">
    <property type="entry name" value="CENP_V_GFA"/>
    <property type="match status" value="1"/>
</dbReference>
<evidence type="ECO:0000259" key="4">
    <source>
        <dbReference type="PROSITE" id="PS51891"/>
    </source>
</evidence>
<evidence type="ECO:0000256" key="1">
    <source>
        <dbReference type="ARBA" id="ARBA00005495"/>
    </source>
</evidence>
<dbReference type="InterPro" id="IPR011057">
    <property type="entry name" value="Mss4-like_sf"/>
</dbReference>
<sequence>MSNNTKATYHCGDIAVEVPRKPDYINECQCSICRRYAAAWAYYHIPEVQIIKKDGASTKKYIWGDRLLEFHFCSKCGCIVFWWPREEVDGLPDDVGINTRMMEPEVLEGIERRVEEPGT</sequence>